<dbReference type="InterPro" id="IPR036291">
    <property type="entry name" value="NAD(P)-bd_dom_sf"/>
</dbReference>
<evidence type="ECO:0000313" key="4">
    <source>
        <dbReference type="EMBL" id="UYM18807.1"/>
    </source>
</evidence>
<proteinExistence type="inferred from homology"/>
<protein>
    <submittedName>
        <fullName evidence="4">NAD(P)-binding domain-containing protein</fullName>
    </submittedName>
</protein>
<dbReference type="InterPro" id="IPR028939">
    <property type="entry name" value="P5C_Rdtase_cat_N"/>
</dbReference>
<dbReference type="PANTHER" id="PTHR11645">
    <property type="entry name" value="PYRROLINE-5-CARBOXYLATE REDUCTASE"/>
    <property type="match status" value="1"/>
</dbReference>
<gene>
    <name evidence="4" type="ORF">NX720_08580</name>
</gene>
<dbReference type="PANTHER" id="PTHR11645:SF0">
    <property type="entry name" value="PYRROLINE-5-CARBOXYLATE REDUCTASE 3"/>
    <property type="match status" value="1"/>
</dbReference>
<comment type="similarity">
    <text evidence="1">Belongs to the pyrroline-5-carboxylate reductase family.</text>
</comment>
<reference evidence="4" key="1">
    <citation type="submission" date="2022-10" db="EMBL/GenBank/DDBJ databases">
        <title>Completed Genome Sequence of two octocoral isolated bacterium, Endozoicomonas euniceicola EF212T and Endozoicomonas gorgoniicola PS125T.</title>
        <authorList>
            <person name="Chiou Y.-J."/>
            <person name="Chen Y.-H."/>
        </authorList>
    </citation>
    <scope>NUCLEOTIDE SEQUENCE</scope>
    <source>
        <strain evidence="4">EF212</strain>
    </source>
</reference>
<dbReference type="Pfam" id="PF03807">
    <property type="entry name" value="F420_oxidored"/>
    <property type="match status" value="1"/>
</dbReference>
<dbReference type="RefSeq" id="WP_262601554.1">
    <property type="nucleotide sequence ID" value="NZ_CP103300.1"/>
</dbReference>
<sequence>MGAGNMACSIFGGLIEDGWPKNKIWATARSEATLEKVKNQYGVQVTPDNHQAVRQSEVVVLCVSVAAENKEQQRIPLRALKQALDSLRRSG</sequence>
<dbReference type="Proteomes" id="UP001163255">
    <property type="component" value="Chromosome"/>
</dbReference>
<dbReference type="EMBL" id="CP103300">
    <property type="protein sequence ID" value="UYM18807.1"/>
    <property type="molecule type" value="Genomic_DNA"/>
</dbReference>
<evidence type="ECO:0000256" key="2">
    <source>
        <dbReference type="ARBA" id="ARBA00023002"/>
    </source>
</evidence>
<dbReference type="SUPFAM" id="SSF51735">
    <property type="entry name" value="NAD(P)-binding Rossmann-fold domains"/>
    <property type="match status" value="1"/>
</dbReference>
<keyword evidence="2" id="KW-0560">Oxidoreductase</keyword>
<evidence type="ECO:0000313" key="5">
    <source>
        <dbReference type="Proteomes" id="UP001163255"/>
    </source>
</evidence>
<evidence type="ECO:0000259" key="3">
    <source>
        <dbReference type="Pfam" id="PF03807"/>
    </source>
</evidence>
<name>A0ABY6H167_9GAMM</name>
<accession>A0ABY6H167</accession>
<feature type="domain" description="Pyrroline-5-carboxylate reductase catalytic N-terminal" evidence="3">
    <location>
        <begin position="2"/>
        <end position="66"/>
    </location>
</feature>
<keyword evidence="5" id="KW-1185">Reference proteome</keyword>
<evidence type="ECO:0000256" key="1">
    <source>
        <dbReference type="ARBA" id="ARBA00005525"/>
    </source>
</evidence>
<organism evidence="4 5">
    <name type="scientific">Endozoicomonas euniceicola</name>
    <dbReference type="NCBI Taxonomy" id="1234143"/>
    <lineage>
        <taxon>Bacteria</taxon>
        <taxon>Pseudomonadati</taxon>
        <taxon>Pseudomonadota</taxon>
        <taxon>Gammaproteobacteria</taxon>
        <taxon>Oceanospirillales</taxon>
        <taxon>Endozoicomonadaceae</taxon>
        <taxon>Endozoicomonas</taxon>
    </lineage>
</organism>
<dbReference type="Gene3D" id="3.40.50.720">
    <property type="entry name" value="NAD(P)-binding Rossmann-like Domain"/>
    <property type="match status" value="1"/>
</dbReference>